<dbReference type="WBParaSite" id="TCNE_0000715501-mRNA-1">
    <property type="protein sequence ID" value="TCNE_0000715501-mRNA-1"/>
    <property type="gene ID" value="TCNE_0000715501"/>
</dbReference>
<dbReference type="AlphaFoldDB" id="A0A183UF85"/>
<dbReference type="SMART" id="SM01375">
    <property type="entry name" value="Dynein_light"/>
    <property type="match status" value="2"/>
</dbReference>
<proteinExistence type="predicted"/>
<keyword evidence="2" id="KW-1185">Reference proteome</keyword>
<gene>
    <name evidence="1" type="ORF">TCNE_LOCUS7155</name>
</gene>
<dbReference type="PANTHER" id="PTHR11886:SF35">
    <property type="entry name" value="DYNEIN LIGHT CHAIN"/>
    <property type="match status" value="1"/>
</dbReference>
<name>A0A183UF85_TOXCA</name>
<evidence type="ECO:0000313" key="2">
    <source>
        <dbReference type="Proteomes" id="UP000050794"/>
    </source>
</evidence>
<dbReference type="EMBL" id="UYWY01019625">
    <property type="protein sequence ID" value="VDM38476.1"/>
    <property type="molecule type" value="Genomic_DNA"/>
</dbReference>
<dbReference type="GO" id="GO:0005868">
    <property type="term" value="C:cytoplasmic dynein complex"/>
    <property type="evidence" value="ECO:0007669"/>
    <property type="project" value="TreeGrafter"/>
</dbReference>
<dbReference type="PANTHER" id="PTHR11886">
    <property type="entry name" value="DYNEIN LIGHT CHAIN"/>
    <property type="match status" value="1"/>
</dbReference>
<dbReference type="GO" id="GO:0045505">
    <property type="term" value="F:dynein intermediate chain binding"/>
    <property type="evidence" value="ECO:0007669"/>
    <property type="project" value="TreeGrafter"/>
</dbReference>
<organism evidence="2 3">
    <name type="scientific">Toxocara canis</name>
    <name type="common">Canine roundworm</name>
    <dbReference type="NCBI Taxonomy" id="6265"/>
    <lineage>
        <taxon>Eukaryota</taxon>
        <taxon>Metazoa</taxon>
        <taxon>Ecdysozoa</taxon>
        <taxon>Nematoda</taxon>
        <taxon>Chromadorea</taxon>
        <taxon>Rhabditida</taxon>
        <taxon>Spirurina</taxon>
        <taxon>Ascaridomorpha</taxon>
        <taxon>Ascaridoidea</taxon>
        <taxon>Toxocaridae</taxon>
        <taxon>Toxocara</taxon>
    </lineage>
</organism>
<dbReference type="InterPro" id="IPR001372">
    <property type="entry name" value="Dynein_light_chain_typ-1/2"/>
</dbReference>
<dbReference type="GO" id="GO:0007017">
    <property type="term" value="P:microtubule-based process"/>
    <property type="evidence" value="ECO:0007669"/>
    <property type="project" value="InterPro"/>
</dbReference>
<dbReference type="CDD" id="cd21450">
    <property type="entry name" value="DLC-like_DYNLL1-like"/>
    <property type="match status" value="3"/>
</dbReference>
<dbReference type="Gene3D" id="3.30.740.10">
    <property type="entry name" value="Protein Inhibitor Of Neuronal Nitric Oxide Synthase"/>
    <property type="match status" value="3"/>
</dbReference>
<protein>
    <submittedName>
        <fullName evidence="3">DUF3298 domain-containing protein</fullName>
    </submittedName>
</protein>
<dbReference type="InterPro" id="IPR037177">
    <property type="entry name" value="DLC_sf"/>
</dbReference>
<sequence length="242" mass="27451">MAMTHNIVIGFEHVYGAPFHCVASRSRSLGFYVRYDPENVIYFRLAGFTVFIFRQQTRAGKIASPLPQAAEPMEERTTQSVEYPGDARIIATERYGAPFHCIVSDGHLGFYGHYDPERYIYFAVKNLTVLLFRHLEDSAPPVRTEEYVPPEEKPEDVRIAASGMTPQMTQCAVQLAKEGLEKYPDEKMHIAQHVVTGFEEWFGVPYHCILSDGQLGFNVGYDANNHAYFGVGPITVFLFRNN</sequence>
<dbReference type="SUPFAM" id="SSF54648">
    <property type="entry name" value="DLC"/>
    <property type="match status" value="3"/>
</dbReference>
<reference evidence="1 2" key="2">
    <citation type="submission" date="2018-11" db="EMBL/GenBank/DDBJ databases">
        <authorList>
            <consortium name="Pathogen Informatics"/>
        </authorList>
    </citation>
    <scope>NUCLEOTIDE SEQUENCE [LARGE SCALE GENOMIC DNA]</scope>
</reference>
<dbReference type="Pfam" id="PF01221">
    <property type="entry name" value="Dynein_light"/>
    <property type="match status" value="2"/>
</dbReference>
<dbReference type="Proteomes" id="UP000050794">
    <property type="component" value="Unassembled WGS sequence"/>
</dbReference>
<accession>A0A183UF85</accession>
<reference evidence="3" key="1">
    <citation type="submission" date="2016-06" db="UniProtKB">
        <authorList>
            <consortium name="WormBaseParasite"/>
        </authorList>
    </citation>
    <scope>IDENTIFICATION</scope>
</reference>
<evidence type="ECO:0000313" key="3">
    <source>
        <dbReference type="WBParaSite" id="TCNE_0000715501-mRNA-1"/>
    </source>
</evidence>
<evidence type="ECO:0000313" key="1">
    <source>
        <dbReference type="EMBL" id="VDM38476.1"/>
    </source>
</evidence>